<reference evidence="1 2" key="1">
    <citation type="submission" date="2019-03" db="EMBL/GenBank/DDBJ databases">
        <title>Deep-cultivation of Planctomycetes and their phenomic and genomic characterization uncovers novel biology.</title>
        <authorList>
            <person name="Wiegand S."/>
            <person name="Jogler M."/>
            <person name="Boedeker C."/>
            <person name="Pinto D."/>
            <person name="Vollmers J."/>
            <person name="Rivas-Marin E."/>
            <person name="Kohn T."/>
            <person name="Peeters S.H."/>
            <person name="Heuer A."/>
            <person name="Rast P."/>
            <person name="Oberbeckmann S."/>
            <person name="Bunk B."/>
            <person name="Jeske O."/>
            <person name="Meyerdierks A."/>
            <person name="Storesund J.E."/>
            <person name="Kallscheuer N."/>
            <person name="Luecker S."/>
            <person name="Lage O.M."/>
            <person name="Pohl T."/>
            <person name="Merkel B.J."/>
            <person name="Hornburger P."/>
            <person name="Mueller R.-W."/>
            <person name="Bruemmer F."/>
            <person name="Labrenz M."/>
            <person name="Spormann A.M."/>
            <person name="Op den Camp H."/>
            <person name="Overmann J."/>
            <person name="Amann R."/>
            <person name="Jetten M.S.M."/>
            <person name="Mascher T."/>
            <person name="Medema M.H."/>
            <person name="Devos D.P."/>
            <person name="Kaster A.-K."/>
            <person name="Ovreas L."/>
            <person name="Rohde M."/>
            <person name="Galperin M.Y."/>
            <person name="Jogler C."/>
        </authorList>
    </citation>
    <scope>NUCLEOTIDE SEQUENCE [LARGE SCALE GENOMIC DNA]</scope>
    <source>
        <strain evidence="1 2">Enr17</strain>
    </source>
</reference>
<dbReference type="KEGG" id="gfm:Enr17x_32660"/>
<organism evidence="1 2">
    <name type="scientific">Gimesia fumaroli</name>
    <dbReference type="NCBI Taxonomy" id="2527976"/>
    <lineage>
        <taxon>Bacteria</taxon>
        <taxon>Pseudomonadati</taxon>
        <taxon>Planctomycetota</taxon>
        <taxon>Planctomycetia</taxon>
        <taxon>Planctomycetales</taxon>
        <taxon>Planctomycetaceae</taxon>
        <taxon>Gimesia</taxon>
    </lineage>
</organism>
<evidence type="ECO:0000313" key="1">
    <source>
        <dbReference type="EMBL" id="QDV51212.1"/>
    </source>
</evidence>
<sequence length="354" mass="40064">MITVRVLVFLCLVIAGISSGVAQTVIKKRVMTPSQQAGAPLAETRRKAINVLPFQRPLDAKKLKKWLEISSQCTMAEFELFLSPLSAEEQELLNVIEDKPAPIINRLHFENLRHVLKEKALVSLRIEEKLQHDSLTHTTPAVENLLYGAFDAVFASVGPPHGSPRYGDVIIRLKDSVREKGWATPFSGMHFMYAIRHKDARKMQDLLAAGTTLPASRYNPLHLGFDDRLHFSHYVVTEKSWNKMLAYQAILVHRNLDDSPASQKVKQRFTEMLTEKDPTKFWSLYIPARIKNGTPEQDAENIPFGYLEGKFDDQISIDCFTSIEVPADKLSEVRSWPEAQPFLHLIRAKPAGTP</sequence>
<dbReference type="AlphaFoldDB" id="A0A518IDN1"/>
<dbReference type="Proteomes" id="UP000318313">
    <property type="component" value="Chromosome"/>
</dbReference>
<accession>A0A518IDN1</accession>
<name>A0A518IDN1_9PLAN</name>
<evidence type="ECO:0000313" key="2">
    <source>
        <dbReference type="Proteomes" id="UP000318313"/>
    </source>
</evidence>
<gene>
    <name evidence="1" type="ORF">Enr17x_32660</name>
</gene>
<keyword evidence="2" id="KW-1185">Reference proteome</keyword>
<proteinExistence type="predicted"/>
<protein>
    <submittedName>
        <fullName evidence="1">Uncharacterized protein</fullName>
    </submittedName>
</protein>
<dbReference type="EMBL" id="CP037452">
    <property type="protein sequence ID" value="QDV51212.1"/>
    <property type="molecule type" value="Genomic_DNA"/>
</dbReference>